<protein>
    <submittedName>
        <fullName evidence="1">Uncharacterized protein</fullName>
    </submittedName>
</protein>
<dbReference type="STRING" id="1316194.A0A1Q5T2R3"/>
<dbReference type="AlphaFoldDB" id="A0A1Q5T2R3"/>
<sequence>MTVEQLLGIEDALVSDEHPARDDGTFDYERCARLHNYLVAYGWMARHGRDTPDLTALAEEKRFFSDERNPDRDIGRELLDPSLNAWLDMIYDCTQELFFWVVGLSMLSCDESFCYEENDLEDEGKARFIVIYNTTPDVYSHCLGVVYDQQLHRASFPLTIGSSENVEPIDEHEEMWFPLETLLTHWIFLIRLGKVVVGLSACGSQHRAQEGLWSWLPYCDAQVDNTVAAIERYLVAVESRMPADSLLPITGALFSDAELDTASVPQECFIRLVLTRIKSPRFKLIAPGLEVPHDKEAFARRQNFTRIPYHEGTMPAVLIFAASGRTVDFNMELQSLFFECHYNEDLTLSMGTPIFAGLYSEPAVRSRFEPEEAGFRLLLPFALRPDFRDEYGARVSDGQLVRTGSFTELFQHGCHHPFGGEHRAQRMERLFDHWTELIESGVWTVGEDGVEGGIETFRDADSGNGAWRNYWIPPDW</sequence>
<accession>A0A1Q5T2R3</accession>
<comment type="caution">
    <text evidence="1">The sequence shown here is derived from an EMBL/GenBank/DDBJ whole genome shotgun (WGS) entry which is preliminary data.</text>
</comment>
<dbReference type="Proteomes" id="UP000186955">
    <property type="component" value="Unassembled WGS sequence"/>
</dbReference>
<name>A0A1Q5T2R3_9EURO</name>
<evidence type="ECO:0000313" key="2">
    <source>
        <dbReference type="Proteomes" id="UP000186955"/>
    </source>
</evidence>
<dbReference type="EMBL" id="MNBE01000719">
    <property type="protein sequence ID" value="OKO94528.1"/>
    <property type="molecule type" value="Genomic_DNA"/>
</dbReference>
<proteinExistence type="predicted"/>
<evidence type="ECO:0000313" key="1">
    <source>
        <dbReference type="EMBL" id="OKO94528.1"/>
    </source>
</evidence>
<keyword evidence="2" id="KW-1185">Reference proteome</keyword>
<organism evidence="1 2">
    <name type="scientific">Penicillium subrubescens</name>
    <dbReference type="NCBI Taxonomy" id="1316194"/>
    <lineage>
        <taxon>Eukaryota</taxon>
        <taxon>Fungi</taxon>
        <taxon>Dikarya</taxon>
        <taxon>Ascomycota</taxon>
        <taxon>Pezizomycotina</taxon>
        <taxon>Eurotiomycetes</taxon>
        <taxon>Eurotiomycetidae</taxon>
        <taxon>Eurotiales</taxon>
        <taxon>Aspergillaceae</taxon>
        <taxon>Penicillium</taxon>
    </lineage>
</organism>
<reference evidence="1 2" key="1">
    <citation type="submission" date="2016-10" db="EMBL/GenBank/DDBJ databases">
        <title>Genome sequence of the ascomycete fungus Penicillium subrubescens.</title>
        <authorList>
            <person name="De Vries R.P."/>
            <person name="Peng M."/>
            <person name="Dilokpimol A."/>
            <person name="Hilden K."/>
            <person name="Makela M.R."/>
            <person name="Grigoriev I."/>
            <person name="Riley R."/>
            <person name="Granchi Z."/>
        </authorList>
    </citation>
    <scope>NUCLEOTIDE SEQUENCE [LARGE SCALE GENOMIC DNA]</scope>
    <source>
        <strain evidence="1 2">CBS 132785</strain>
    </source>
</reference>
<gene>
    <name evidence="1" type="ORF">PENSUB_11795</name>
</gene>